<name>A0A165PGW1_9AGAM</name>
<evidence type="ECO:0000313" key="2">
    <source>
        <dbReference type="Proteomes" id="UP000076761"/>
    </source>
</evidence>
<gene>
    <name evidence="1" type="ORF">NEOLEDRAFT_810075</name>
</gene>
<dbReference type="EMBL" id="KV425612">
    <property type="protein sequence ID" value="KZT21027.1"/>
    <property type="molecule type" value="Genomic_DNA"/>
</dbReference>
<sequence length="128" mass="14462">MSAFFNTLDPPDKTTPLVHSKRNLPLPCYSAWTLFVTDISLWLSLARHCYSHPINWALETGASAVRRALKPVRAAGVLSSHISQRICRSHPLCADVRPKRTRDMPYSRAEHTDTQLVRSESHISRTIA</sequence>
<proteinExistence type="predicted"/>
<dbReference type="Proteomes" id="UP000076761">
    <property type="component" value="Unassembled WGS sequence"/>
</dbReference>
<accession>A0A165PGW1</accession>
<organism evidence="1 2">
    <name type="scientific">Neolentinus lepideus HHB14362 ss-1</name>
    <dbReference type="NCBI Taxonomy" id="1314782"/>
    <lineage>
        <taxon>Eukaryota</taxon>
        <taxon>Fungi</taxon>
        <taxon>Dikarya</taxon>
        <taxon>Basidiomycota</taxon>
        <taxon>Agaricomycotina</taxon>
        <taxon>Agaricomycetes</taxon>
        <taxon>Gloeophyllales</taxon>
        <taxon>Gloeophyllaceae</taxon>
        <taxon>Neolentinus</taxon>
    </lineage>
</organism>
<reference evidence="1 2" key="1">
    <citation type="journal article" date="2016" name="Mol. Biol. Evol.">
        <title>Comparative Genomics of Early-Diverging Mushroom-Forming Fungi Provides Insights into the Origins of Lignocellulose Decay Capabilities.</title>
        <authorList>
            <person name="Nagy L.G."/>
            <person name="Riley R."/>
            <person name="Tritt A."/>
            <person name="Adam C."/>
            <person name="Daum C."/>
            <person name="Floudas D."/>
            <person name="Sun H."/>
            <person name="Yadav J.S."/>
            <person name="Pangilinan J."/>
            <person name="Larsson K.H."/>
            <person name="Matsuura K."/>
            <person name="Barry K."/>
            <person name="Labutti K."/>
            <person name="Kuo R."/>
            <person name="Ohm R.A."/>
            <person name="Bhattacharya S.S."/>
            <person name="Shirouzu T."/>
            <person name="Yoshinaga Y."/>
            <person name="Martin F.M."/>
            <person name="Grigoriev I.V."/>
            <person name="Hibbett D.S."/>
        </authorList>
    </citation>
    <scope>NUCLEOTIDE SEQUENCE [LARGE SCALE GENOMIC DNA]</scope>
    <source>
        <strain evidence="1 2">HHB14362 ss-1</strain>
    </source>
</reference>
<evidence type="ECO:0000313" key="1">
    <source>
        <dbReference type="EMBL" id="KZT21027.1"/>
    </source>
</evidence>
<dbReference type="AlphaFoldDB" id="A0A165PGW1"/>
<dbReference type="InParanoid" id="A0A165PGW1"/>
<keyword evidence="2" id="KW-1185">Reference proteome</keyword>
<protein>
    <submittedName>
        <fullName evidence="1">Uncharacterized protein</fullName>
    </submittedName>
</protein>